<proteinExistence type="predicted"/>
<evidence type="ECO:0000313" key="1">
    <source>
        <dbReference type="Proteomes" id="UP000887580"/>
    </source>
</evidence>
<dbReference type="Proteomes" id="UP000887580">
    <property type="component" value="Unplaced"/>
</dbReference>
<name>A0AC35FSR7_9BILA</name>
<protein>
    <submittedName>
        <fullName evidence="2">Uncharacterized protein</fullName>
    </submittedName>
</protein>
<reference evidence="2" key="1">
    <citation type="submission" date="2022-11" db="UniProtKB">
        <authorList>
            <consortium name="WormBaseParasite"/>
        </authorList>
    </citation>
    <scope>IDENTIFICATION</scope>
</reference>
<dbReference type="WBParaSite" id="PS1159_v2.g20569.t1">
    <property type="protein sequence ID" value="PS1159_v2.g20569.t1"/>
    <property type="gene ID" value="PS1159_v2.g20569"/>
</dbReference>
<accession>A0AC35FSR7</accession>
<organism evidence="1 2">
    <name type="scientific">Panagrolaimus sp. PS1159</name>
    <dbReference type="NCBI Taxonomy" id="55785"/>
    <lineage>
        <taxon>Eukaryota</taxon>
        <taxon>Metazoa</taxon>
        <taxon>Ecdysozoa</taxon>
        <taxon>Nematoda</taxon>
        <taxon>Chromadorea</taxon>
        <taxon>Rhabditida</taxon>
        <taxon>Tylenchina</taxon>
        <taxon>Panagrolaimomorpha</taxon>
        <taxon>Panagrolaimoidea</taxon>
        <taxon>Panagrolaimidae</taxon>
        <taxon>Panagrolaimus</taxon>
    </lineage>
</organism>
<evidence type="ECO:0000313" key="2">
    <source>
        <dbReference type="WBParaSite" id="PS1159_v2.g20569.t1"/>
    </source>
</evidence>
<sequence length="164" mass="18363">MSSTIPSTAADSSMLKNVTITAEEDYVNSTDDIYEEVPTLPSVTCDEWYEQMCENGIECILKQFMCDGRRDCSDGSDEPPEICQNQKDEDFPNSKGRFLPPTLKCPEDWFFCKDASKCIESASACNGIDDCNDGSDEGGFCHYLNIERRISPVTSNNNETFQDN</sequence>